<evidence type="ECO:0000313" key="2">
    <source>
        <dbReference type="Proteomes" id="UP000572670"/>
    </source>
</evidence>
<organism evidence="1 2">
    <name type="scientific">Micrococcus yunnanensis</name>
    <dbReference type="NCBI Taxonomy" id="566027"/>
    <lineage>
        <taxon>Bacteria</taxon>
        <taxon>Bacillati</taxon>
        <taxon>Actinomycetota</taxon>
        <taxon>Actinomycetes</taxon>
        <taxon>Micrococcales</taxon>
        <taxon>Micrococcaceae</taxon>
        <taxon>Micrococcus</taxon>
    </lineage>
</organism>
<accession>A0ABR6CZ01</accession>
<dbReference type="EMBL" id="JACJIK010000001">
    <property type="protein sequence ID" value="MBA9059046.1"/>
    <property type="molecule type" value="Genomic_DNA"/>
</dbReference>
<name>A0ABR6CZ01_9MICC</name>
<sequence length="39" mass="4227">MTKLDQEKTAAVQAVVTRAFGVSRTTIYKALNTTETGQP</sequence>
<gene>
    <name evidence="1" type="ORF">HDA34_000753</name>
</gene>
<reference evidence="1 2" key="1">
    <citation type="submission" date="2020-08" db="EMBL/GenBank/DDBJ databases">
        <title>Sequencing the genomes of 1000 actinobacteria strains.</title>
        <authorList>
            <person name="Klenk H.-P."/>
        </authorList>
    </citation>
    <scope>NUCLEOTIDE SEQUENCE [LARGE SCALE GENOMIC DNA]</scope>
    <source>
        <strain evidence="1 2">DSM 21948</strain>
    </source>
</reference>
<evidence type="ECO:0000313" key="1">
    <source>
        <dbReference type="EMBL" id="MBA9059046.1"/>
    </source>
</evidence>
<protein>
    <submittedName>
        <fullName evidence="1">Ethanolamine utilization cobalamin adenosyltransferase</fullName>
    </submittedName>
</protein>
<dbReference type="Proteomes" id="UP000572670">
    <property type="component" value="Unassembled WGS sequence"/>
</dbReference>
<keyword evidence="2" id="KW-1185">Reference proteome</keyword>
<proteinExistence type="predicted"/>
<comment type="caution">
    <text evidence="1">The sequence shown here is derived from an EMBL/GenBank/DDBJ whole genome shotgun (WGS) entry which is preliminary data.</text>
</comment>